<keyword evidence="13 19" id="KW-1133">Transmembrane helix</keyword>
<dbReference type="UniPathway" id="UPA00378"/>
<feature type="transmembrane region" description="Helical" evidence="19">
    <location>
        <begin position="128"/>
        <end position="146"/>
    </location>
</feature>
<dbReference type="PANTHER" id="PTHR10571">
    <property type="entry name" value="UDP-N-ACETYLGLUCOSAMINE--DOLICHYL-PHOSPHATE N-ACETYLGLUCOSAMINEPHOSPHOTRANSFERASE"/>
    <property type="match status" value="1"/>
</dbReference>
<evidence type="ECO:0000256" key="12">
    <source>
        <dbReference type="ARBA" id="ARBA00022842"/>
    </source>
</evidence>
<dbReference type="GO" id="GO:0005789">
    <property type="term" value="C:endoplasmic reticulum membrane"/>
    <property type="evidence" value="ECO:0007669"/>
    <property type="project" value="UniProtKB-SubCell"/>
</dbReference>
<evidence type="ECO:0000256" key="14">
    <source>
        <dbReference type="ARBA" id="ARBA00023136"/>
    </source>
</evidence>
<dbReference type="InterPro" id="IPR033895">
    <property type="entry name" value="GPT"/>
</dbReference>
<keyword evidence="12" id="KW-0460">Magnesium</keyword>
<dbReference type="STRING" id="7375.A0A0L0C191"/>
<feature type="transmembrane region" description="Helical" evidence="19">
    <location>
        <begin position="201"/>
        <end position="220"/>
    </location>
</feature>
<evidence type="ECO:0000256" key="19">
    <source>
        <dbReference type="SAM" id="Phobius"/>
    </source>
</evidence>
<reference evidence="20 21" key="1">
    <citation type="journal article" date="2015" name="Nat. Commun.">
        <title>Lucilia cuprina genome unlocks parasitic fly biology to underpin future interventions.</title>
        <authorList>
            <person name="Anstead C.A."/>
            <person name="Korhonen P.K."/>
            <person name="Young N.D."/>
            <person name="Hall R.S."/>
            <person name="Jex A.R."/>
            <person name="Murali S.C."/>
            <person name="Hughes D.S."/>
            <person name="Lee S.F."/>
            <person name="Perry T."/>
            <person name="Stroehlein A.J."/>
            <person name="Ansell B.R."/>
            <person name="Breugelmans B."/>
            <person name="Hofmann A."/>
            <person name="Qu J."/>
            <person name="Dugan S."/>
            <person name="Lee S.L."/>
            <person name="Chao H."/>
            <person name="Dinh H."/>
            <person name="Han Y."/>
            <person name="Doddapaneni H.V."/>
            <person name="Worley K.C."/>
            <person name="Muzny D.M."/>
            <person name="Ioannidis P."/>
            <person name="Waterhouse R.M."/>
            <person name="Zdobnov E.M."/>
            <person name="James P.J."/>
            <person name="Bagnall N.H."/>
            <person name="Kotze A.C."/>
            <person name="Gibbs R.A."/>
            <person name="Richards S."/>
            <person name="Batterham P."/>
            <person name="Gasser R.B."/>
        </authorList>
    </citation>
    <scope>NUCLEOTIDE SEQUENCE [LARGE SCALE GENOMIC DNA]</scope>
    <source>
        <strain evidence="20 21">LS</strain>
        <tissue evidence="20">Full body</tissue>
    </source>
</reference>
<evidence type="ECO:0000256" key="5">
    <source>
        <dbReference type="ARBA" id="ARBA00013225"/>
    </source>
</evidence>
<evidence type="ECO:0000256" key="8">
    <source>
        <dbReference type="ARBA" id="ARBA00022679"/>
    </source>
</evidence>
<keyword evidence="14 19" id="KW-0472">Membrane</keyword>
<organism evidence="20 21">
    <name type="scientific">Lucilia cuprina</name>
    <name type="common">Green bottle fly</name>
    <name type="synonym">Australian sheep blowfly</name>
    <dbReference type="NCBI Taxonomy" id="7375"/>
    <lineage>
        <taxon>Eukaryota</taxon>
        <taxon>Metazoa</taxon>
        <taxon>Ecdysozoa</taxon>
        <taxon>Arthropoda</taxon>
        <taxon>Hexapoda</taxon>
        <taxon>Insecta</taxon>
        <taxon>Pterygota</taxon>
        <taxon>Neoptera</taxon>
        <taxon>Endopterygota</taxon>
        <taxon>Diptera</taxon>
        <taxon>Brachycera</taxon>
        <taxon>Muscomorpha</taxon>
        <taxon>Oestroidea</taxon>
        <taxon>Calliphoridae</taxon>
        <taxon>Luciliinae</taxon>
        <taxon>Lucilia</taxon>
    </lineage>
</organism>
<dbReference type="EC" id="2.7.8.15" evidence="5"/>
<feature type="transmembrane region" description="Helical" evidence="19">
    <location>
        <begin position="940"/>
        <end position="958"/>
    </location>
</feature>
<evidence type="ECO:0000256" key="3">
    <source>
        <dbReference type="ARBA" id="ARBA00004922"/>
    </source>
</evidence>
<evidence type="ECO:0000256" key="15">
    <source>
        <dbReference type="ARBA" id="ARBA00029567"/>
    </source>
</evidence>
<gene>
    <name evidence="20" type="ORF">FF38_03786</name>
</gene>
<evidence type="ECO:0000256" key="16">
    <source>
        <dbReference type="ARBA" id="ARBA00033238"/>
    </source>
</evidence>
<dbReference type="GO" id="GO:0016757">
    <property type="term" value="F:glycosyltransferase activity"/>
    <property type="evidence" value="ECO:0007669"/>
    <property type="project" value="UniProtKB-KW"/>
</dbReference>
<dbReference type="CDD" id="cd06855">
    <property type="entry name" value="GT_GPT_euk"/>
    <property type="match status" value="1"/>
</dbReference>
<dbReference type="AlphaFoldDB" id="A0A0L0C191"/>
<comment type="catalytic activity">
    <reaction evidence="18">
        <text>a di-trans,poly-cis-dolichyl phosphate + UDP-N-acetyl-alpha-D-glucosamine = an N-acetyl-alpha-D-glucosaminyl-diphospho-di-trans,poly-cis-dolichol + UMP</text>
        <dbReference type="Rhea" id="RHEA:13289"/>
        <dbReference type="Rhea" id="RHEA-COMP:19498"/>
        <dbReference type="Rhea" id="RHEA-COMP:19507"/>
        <dbReference type="ChEBI" id="CHEBI:57683"/>
        <dbReference type="ChEBI" id="CHEBI:57705"/>
        <dbReference type="ChEBI" id="CHEBI:57865"/>
        <dbReference type="ChEBI" id="CHEBI:58427"/>
        <dbReference type="EC" id="2.7.8.15"/>
    </reaction>
    <physiologicalReaction direction="left-to-right" evidence="18">
        <dbReference type="Rhea" id="RHEA:13290"/>
    </physiologicalReaction>
</comment>
<evidence type="ECO:0000256" key="1">
    <source>
        <dbReference type="ARBA" id="ARBA00001946"/>
    </source>
</evidence>
<evidence type="ECO:0000256" key="7">
    <source>
        <dbReference type="ARBA" id="ARBA00022676"/>
    </source>
</evidence>
<comment type="caution">
    <text evidence="20">The sequence shown here is derived from an EMBL/GenBank/DDBJ whole genome shotgun (WGS) entry which is preliminary data.</text>
</comment>
<keyword evidence="8" id="KW-0808">Transferase</keyword>
<keyword evidence="7" id="KW-0328">Glycosyltransferase</keyword>
<comment type="similarity">
    <text evidence="4">Belongs to the glycosyltransferase 4 family.</text>
</comment>
<dbReference type="Pfam" id="PF00953">
    <property type="entry name" value="Glycos_transf_4"/>
    <property type="match status" value="1"/>
</dbReference>
<name>A0A0L0C191_LUCCU</name>
<feature type="transmembrane region" description="Helical" evidence="19">
    <location>
        <begin position="169"/>
        <end position="189"/>
    </location>
</feature>
<keyword evidence="10" id="KW-0479">Metal-binding</keyword>
<evidence type="ECO:0000256" key="4">
    <source>
        <dbReference type="ARBA" id="ARBA00009317"/>
    </source>
</evidence>
<keyword evidence="21" id="KW-1185">Reference proteome</keyword>
<proteinExistence type="inferred from homology"/>
<keyword evidence="9 19" id="KW-0812">Transmembrane</keyword>
<feature type="transmembrane region" description="Helical" evidence="19">
    <location>
        <begin position="226"/>
        <end position="244"/>
    </location>
</feature>
<evidence type="ECO:0000256" key="9">
    <source>
        <dbReference type="ARBA" id="ARBA00022692"/>
    </source>
</evidence>
<evidence type="ECO:0000256" key="6">
    <source>
        <dbReference type="ARBA" id="ARBA00017659"/>
    </source>
</evidence>
<evidence type="ECO:0000313" key="20">
    <source>
        <dbReference type="EMBL" id="KNC26022.1"/>
    </source>
</evidence>
<evidence type="ECO:0000256" key="10">
    <source>
        <dbReference type="ARBA" id="ARBA00022723"/>
    </source>
</evidence>
<comment type="function">
    <text evidence="17">UDP-N-acetylglucosamine--dolichyl-phosphate N-acetylglucosaminephosphotransferase that operates in the biosynthetic pathway of dolichol-linked oligosaccharides, the glycan precursors employed in protein asparagine (N)-glycosylation. The assembly of dolichol-linked oligosaccharides begins on the cytosolic side of the endoplasmic reticulum membrane and finishes in its lumen. The sequential addition of sugars to dolichol pyrophosphate produces dolichol-linked oligosaccharides containing fourteen sugars, including two GlcNAcs, nine mannoses and three glucoses. Once assembled, the oligosaccharide is transferred from the lipid to nascent proteins by oligosaccharyltransferases. Catalyzes the initial step of dolichol-linked oligosaccharide biosynthesis, transfering GlcNAc-1-P from cytosolic UDP-GlcNAc onto the carrier lipid dolichyl phosphate (P-dolichol), yielding GlcNAc-P-P-dolichol embedded in the cytoplasmic leaflet of the endoplasmic reticulum membrane.</text>
</comment>
<accession>A0A0L0C191</accession>
<feature type="transmembrane region" description="Helical" evidence="19">
    <location>
        <begin position="97"/>
        <end position="116"/>
    </location>
</feature>
<comment type="subcellular location">
    <subcellularLocation>
        <location evidence="2">Endoplasmic reticulum membrane</location>
        <topology evidence="2">Multi-pass membrane protein</topology>
    </subcellularLocation>
</comment>
<dbReference type="GO" id="GO:0006488">
    <property type="term" value="P:dolichol-linked oligosaccharide biosynthetic process"/>
    <property type="evidence" value="ECO:0007669"/>
    <property type="project" value="InterPro"/>
</dbReference>
<dbReference type="GO" id="GO:0003975">
    <property type="term" value="F:UDP-N-acetylglucosamine-dolichyl-phosphate N-acetylglucosaminephosphotransferase activity"/>
    <property type="evidence" value="ECO:0007669"/>
    <property type="project" value="UniProtKB-EC"/>
</dbReference>
<evidence type="ECO:0000256" key="11">
    <source>
        <dbReference type="ARBA" id="ARBA00022824"/>
    </source>
</evidence>
<dbReference type="PANTHER" id="PTHR10571:SF0">
    <property type="entry name" value="UDP-N-ACETYLGLUCOSAMINE--DOLICHYL-PHOSPHATE N-ACETYLGLUCOSAMINEPHOSPHOTRANSFERASE"/>
    <property type="match status" value="1"/>
</dbReference>
<protein>
    <recommendedName>
        <fullName evidence="6">UDP-N-acetylglucosamine--dolichyl-phosphate N-acetylglucosaminephosphotransferase</fullName>
        <ecNumber evidence="5">2.7.8.15</ecNumber>
    </recommendedName>
    <alternativeName>
        <fullName evidence="15">GlcNAc-1-P transferase</fullName>
    </alternativeName>
    <alternativeName>
        <fullName evidence="16">N-acetylglucosamine-1-phosphate transferase</fullName>
    </alternativeName>
</protein>
<dbReference type="InterPro" id="IPR000715">
    <property type="entry name" value="Glycosyl_transferase_4"/>
</dbReference>
<sequence>MNYTCLALNGVISVGAYLMAIRIIPRFREMFIKANLYGKDLCKKDQTQVPESLGVLIGCVFLVAMFLFIPVPFTLEDTAAMDVTTGGKPSTFPHEEFVELIVALLSICCMILLGFADDVLDLRWRHKLMLPTMATLPLLMVYYVNYNSTTVIMPKFVRSFVGESLDIGVLYYIYMGMLAVFCTNAINILAGINGLEVGQSIIIAGSILVFNVIELYLGHQIDGHKFSIYLMLPFFAVSLALWKYNNSTQHNGRDLHDGSKEMMQLLKPATPTNINQQVQQQLLHNQHNHNHLHQHHQQQTFTKGTWTKRFILWSILLIQFGFILCFWLMQLGLSDKLNETTGSNHELEENRIHFVQSAALKASQKLKADGKVLEVTNFQWPSRDLKFQNEFLLHKNTYNLSEAEKIMFGETALWCFKEGTVNETRLKGSIEWDDSNPWQENCECWPEWHGRDCGQPEVIWRALLTAKMPYKVKDPTREEAHRLVYMLEGAFLNLDLMELQIKAVSKVVDYFIVYLKRHPINNKDLKAIKFRLKQLLPMKNYFLYHCKLPAYNNCSSAEAYRLFRQQQLPTNAIKPTDIFIFTDDKTILGHRALNFLKYYGSDLAPVIQFRLKFTIYGFYWQHPQQTYLSGLISSFQNIDNADANPTLLLTQITSQHRQQQPSLVIGDLNHFGGWFCKYCQEPDEIIAELHLIQSSSNHKLTSNSTLTASASSPSKSIQNTVVFPADKKHSSNIDAAYVQQLISTGIYLKDGKTQLQKVRRFSDKYYAPHYASEQSWKYGHLLINIYESLEDLLASDNEDEMPMSWLVSWLKFLRDPRSGCGSNPKSREEYPSQVFVGDTFCYFAGMTFAVVGIIGHFSKTLILFFLPQIINFLYSIPQLFKFVPCPRHRLPKYDPKSDLLHISTTEFNKNELNILGKIMVTILKTFKLITWQEMPDGRVITNNFTLINFVLVVFGPVHEKVVTQMLMAVQVCCTILAFVIRYPLASYFYDS</sequence>
<feature type="transmembrane region" description="Helical" evidence="19">
    <location>
        <begin position="53"/>
        <end position="73"/>
    </location>
</feature>
<feature type="transmembrane region" description="Helical" evidence="19">
    <location>
        <begin position="6"/>
        <end position="24"/>
    </location>
</feature>
<evidence type="ECO:0000256" key="13">
    <source>
        <dbReference type="ARBA" id="ARBA00022989"/>
    </source>
</evidence>
<evidence type="ECO:0000256" key="17">
    <source>
        <dbReference type="ARBA" id="ARBA00044717"/>
    </source>
</evidence>
<evidence type="ECO:0000256" key="2">
    <source>
        <dbReference type="ARBA" id="ARBA00004477"/>
    </source>
</evidence>
<dbReference type="OrthoDB" id="10262326at2759"/>
<evidence type="ECO:0000313" key="21">
    <source>
        <dbReference type="Proteomes" id="UP000037069"/>
    </source>
</evidence>
<keyword evidence="11" id="KW-0256">Endoplasmic reticulum</keyword>
<feature type="transmembrane region" description="Helical" evidence="19">
    <location>
        <begin position="965"/>
        <end position="984"/>
    </location>
</feature>
<dbReference type="Proteomes" id="UP000037069">
    <property type="component" value="Unassembled WGS sequence"/>
</dbReference>
<dbReference type="GO" id="GO:0046872">
    <property type="term" value="F:metal ion binding"/>
    <property type="evidence" value="ECO:0007669"/>
    <property type="project" value="UniProtKB-KW"/>
</dbReference>
<comment type="pathway">
    <text evidence="3">Protein modification; protein glycosylation.</text>
</comment>
<evidence type="ECO:0000256" key="18">
    <source>
        <dbReference type="ARBA" id="ARBA00045078"/>
    </source>
</evidence>
<dbReference type="EMBL" id="JRES01001042">
    <property type="protein sequence ID" value="KNC26022.1"/>
    <property type="molecule type" value="Genomic_DNA"/>
</dbReference>
<feature type="transmembrane region" description="Helical" evidence="19">
    <location>
        <begin position="310"/>
        <end position="329"/>
    </location>
</feature>
<comment type="cofactor">
    <cofactor evidence="1">
        <name>Mg(2+)</name>
        <dbReference type="ChEBI" id="CHEBI:18420"/>
    </cofactor>
</comment>